<evidence type="ECO:0000259" key="2">
    <source>
        <dbReference type="Pfam" id="PF06114"/>
    </source>
</evidence>
<dbReference type="PANTHER" id="PTHR43236:SF2">
    <property type="entry name" value="BLL0069 PROTEIN"/>
    <property type="match status" value="1"/>
</dbReference>
<reference evidence="3 4" key="1">
    <citation type="submission" date="2018-04" db="EMBL/GenBank/DDBJ databases">
        <title>Methylobacterium sp. PR1016A genome.</title>
        <authorList>
            <person name="Park W."/>
        </authorList>
    </citation>
    <scope>NUCLEOTIDE SEQUENCE [LARGE SCALE GENOMIC DNA]</scope>
    <source>
        <strain evidence="3 4">PR1016A</strain>
    </source>
</reference>
<feature type="compositionally biased region" description="Acidic residues" evidence="1">
    <location>
        <begin position="270"/>
        <end position="283"/>
    </location>
</feature>
<dbReference type="EMBL" id="CP028843">
    <property type="protein sequence ID" value="AWB22589.1"/>
    <property type="molecule type" value="Genomic_DNA"/>
</dbReference>
<name>A0A2R4WM24_9HYPH</name>
<dbReference type="OrthoDB" id="9794834at2"/>
<organism evidence="3 4">
    <name type="scientific">Methylobacterium currus</name>
    <dbReference type="NCBI Taxonomy" id="2051553"/>
    <lineage>
        <taxon>Bacteria</taxon>
        <taxon>Pseudomonadati</taxon>
        <taxon>Pseudomonadota</taxon>
        <taxon>Alphaproteobacteria</taxon>
        <taxon>Hyphomicrobiales</taxon>
        <taxon>Methylobacteriaceae</taxon>
        <taxon>Methylobacterium</taxon>
    </lineage>
</organism>
<dbReference type="Proteomes" id="UP000244755">
    <property type="component" value="Chromosome 1"/>
</dbReference>
<dbReference type="RefSeq" id="WP_099954399.1">
    <property type="nucleotide sequence ID" value="NZ_CP028843.1"/>
</dbReference>
<keyword evidence="4" id="KW-1185">Reference proteome</keyword>
<dbReference type="KEGG" id="mee:DA075_18120"/>
<gene>
    <name evidence="3" type="ORF">DA075_18120</name>
</gene>
<feature type="compositionally biased region" description="Basic and acidic residues" evidence="1">
    <location>
        <begin position="284"/>
        <end position="293"/>
    </location>
</feature>
<feature type="domain" description="IrrE N-terminal-like" evidence="2">
    <location>
        <begin position="72"/>
        <end position="145"/>
    </location>
</feature>
<dbReference type="Gene3D" id="1.10.10.2910">
    <property type="match status" value="1"/>
</dbReference>
<evidence type="ECO:0000313" key="4">
    <source>
        <dbReference type="Proteomes" id="UP000244755"/>
    </source>
</evidence>
<dbReference type="Pfam" id="PF06114">
    <property type="entry name" value="Peptidase_M78"/>
    <property type="match status" value="1"/>
</dbReference>
<accession>A0A2R4WM24</accession>
<feature type="region of interest" description="Disordered" evidence="1">
    <location>
        <begin position="267"/>
        <end position="293"/>
    </location>
</feature>
<dbReference type="PANTHER" id="PTHR43236">
    <property type="entry name" value="ANTITOXIN HIGA1"/>
    <property type="match status" value="1"/>
</dbReference>
<proteinExistence type="predicted"/>
<dbReference type="AlphaFoldDB" id="A0A2R4WM24"/>
<sequence>MSRVFSLKMARQTAEAFLKEEGITTLPVDPFAIAESRDIAVEGKPETADGVSGMLLRHGNNFGIVFATHIPSKGFQRFSVSHELGHYFLPGHVDQVLKNGIHVSRGGFITADPYELEADHFATGLLMPEGPFRKAMDRHDPGLEAIEAVADLCLTSRTATAIRYAELTDTAVAVIMSTGGTIDYCFLSEAMKSLPKLDWLRKGSPLPPGTATARFAAEPGRVRAGERIADAVDVRDWLGGTTRAAISEESVGLGSYGKVLTVLVSSQIGQDDDSDDEEREEDVIERWTPRFSR</sequence>
<evidence type="ECO:0000313" key="3">
    <source>
        <dbReference type="EMBL" id="AWB22589.1"/>
    </source>
</evidence>
<dbReference type="InterPro" id="IPR010359">
    <property type="entry name" value="IrrE_HExxH"/>
</dbReference>
<dbReference type="InterPro" id="IPR052345">
    <property type="entry name" value="Rad_response_metalloprotease"/>
</dbReference>
<protein>
    <submittedName>
        <fullName evidence="3">ImmA/IrrE family metallo-endopeptidase</fullName>
    </submittedName>
</protein>
<evidence type="ECO:0000256" key="1">
    <source>
        <dbReference type="SAM" id="MobiDB-lite"/>
    </source>
</evidence>